<gene>
    <name evidence="1" type="ORF">K505DRAFT_321749</name>
</gene>
<protein>
    <submittedName>
        <fullName evidence="1">Uncharacterized protein</fullName>
    </submittedName>
</protein>
<name>A0A6A6XR20_9PLEO</name>
<dbReference type="AlphaFoldDB" id="A0A6A6XR20"/>
<sequence length="98" mass="10687">MSTFFSLPRELHDQVYKTRALHTIPLVPHHQTIAALLITASETPLKGAILATSALATPGPKYPAHLSSSTAKFISKPAKSSMGSSARRSWRTVLTTWF</sequence>
<accession>A0A6A6XR20</accession>
<dbReference type="EMBL" id="MU001780">
    <property type="protein sequence ID" value="KAF2798613.1"/>
    <property type="molecule type" value="Genomic_DNA"/>
</dbReference>
<keyword evidence="2" id="KW-1185">Reference proteome</keyword>
<evidence type="ECO:0000313" key="1">
    <source>
        <dbReference type="EMBL" id="KAF2798613.1"/>
    </source>
</evidence>
<evidence type="ECO:0000313" key="2">
    <source>
        <dbReference type="Proteomes" id="UP000799757"/>
    </source>
</evidence>
<proteinExistence type="predicted"/>
<dbReference type="Proteomes" id="UP000799757">
    <property type="component" value="Unassembled WGS sequence"/>
</dbReference>
<organism evidence="1 2">
    <name type="scientific">Melanomma pulvis-pyrius CBS 109.77</name>
    <dbReference type="NCBI Taxonomy" id="1314802"/>
    <lineage>
        <taxon>Eukaryota</taxon>
        <taxon>Fungi</taxon>
        <taxon>Dikarya</taxon>
        <taxon>Ascomycota</taxon>
        <taxon>Pezizomycotina</taxon>
        <taxon>Dothideomycetes</taxon>
        <taxon>Pleosporomycetidae</taxon>
        <taxon>Pleosporales</taxon>
        <taxon>Melanommataceae</taxon>
        <taxon>Melanomma</taxon>
    </lineage>
</organism>
<reference evidence="1" key="1">
    <citation type="journal article" date="2020" name="Stud. Mycol.">
        <title>101 Dothideomycetes genomes: a test case for predicting lifestyles and emergence of pathogens.</title>
        <authorList>
            <person name="Haridas S."/>
            <person name="Albert R."/>
            <person name="Binder M."/>
            <person name="Bloem J."/>
            <person name="Labutti K."/>
            <person name="Salamov A."/>
            <person name="Andreopoulos B."/>
            <person name="Baker S."/>
            <person name="Barry K."/>
            <person name="Bills G."/>
            <person name="Bluhm B."/>
            <person name="Cannon C."/>
            <person name="Castanera R."/>
            <person name="Culley D."/>
            <person name="Daum C."/>
            <person name="Ezra D."/>
            <person name="Gonzalez J."/>
            <person name="Henrissat B."/>
            <person name="Kuo A."/>
            <person name="Liang C."/>
            <person name="Lipzen A."/>
            <person name="Lutzoni F."/>
            <person name="Magnuson J."/>
            <person name="Mondo S."/>
            <person name="Nolan M."/>
            <person name="Ohm R."/>
            <person name="Pangilinan J."/>
            <person name="Park H.-J."/>
            <person name="Ramirez L."/>
            <person name="Alfaro M."/>
            <person name="Sun H."/>
            <person name="Tritt A."/>
            <person name="Yoshinaga Y."/>
            <person name="Zwiers L.-H."/>
            <person name="Turgeon B."/>
            <person name="Goodwin S."/>
            <person name="Spatafora J."/>
            <person name="Crous P."/>
            <person name="Grigoriev I."/>
        </authorList>
    </citation>
    <scope>NUCLEOTIDE SEQUENCE</scope>
    <source>
        <strain evidence="1">CBS 109.77</strain>
    </source>
</reference>